<evidence type="ECO:0000313" key="5">
    <source>
        <dbReference type="EMBL" id="KFG29293.1"/>
    </source>
</evidence>
<feature type="compositionally biased region" description="Low complexity" evidence="3">
    <location>
        <begin position="198"/>
        <end position="210"/>
    </location>
</feature>
<dbReference type="OrthoDB" id="5577072at2759"/>
<gene>
    <name evidence="5" type="ORF">TGP89_208990</name>
</gene>
<reference evidence="5 6" key="1">
    <citation type="submission" date="2014-03" db="EMBL/GenBank/DDBJ databases">
        <authorList>
            <person name="Sibley D."/>
            <person name="Venepally P."/>
            <person name="Karamycheva S."/>
            <person name="Hadjithomas M."/>
            <person name="Khan A."/>
            <person name="Brunk B."/>
            <person name="Roos D."/>
            <person name="Caler E."/>
            <person name="Lorenzi H."/>
        </authorList>
    </citation>
    <scope>NUCLEOTIDE SEQUENCE [LARGE SCALE GENOMIC DNA]</scope>
    <source>
        <strain evidence="6">p89</strain>
    </source>
</reference>
<dbReference type="GO" id="GO:0000398">
    <property type="term" value="P:mRNA splicing, via spliceosome"/>
    <property type="evidence" value="ECO:0007669"/>
    <property type="project" value="InterPro"/>
</dbReference>
<feature type="region of interest" description="Disordered" evidence="3">
    <location>
        <begin position="365"/>
        <end position="426"/>
    </location>
</feature>
<evidence type="ECO:0000256" key="3">
    <source>
        <dbReference type="SAM" id="MobiDB-lite"/>
    </source>
</evidence>
<dbReference type="AlphaFoldDB" id="A0A086JAX5"/>
<protein>
    <submittedName>
        <fullName evidence="5">DExH-box splicing factor-binding site protein</fullName>
    </submittedName>
</protein>
<feature type="region of interest" description="Disordered" evidence="3">
    <location>
        <begin position="252"/>
        <end position="323"/>
    </location>
</feature>
<evidence type="ECO:0000259" key="4">
    <source>
        <dbReference type="Pfam" id="PF12656"/>
    </source>
</evidence>
<feature type="compositionally biased region" description="Low complexity" evidence="3">
    <location>
        <begin position="263"/>
        <end position="274"/>
    </location>
</feature>
<feature type="region of interest" description="Disordered" evidence="3">
    <location>
        <begin position="76"/>
        <end position="210"/>
    </location>
</feature>
<feature type="compositionally biased region" description="Basic and acidic residues" evidence="3">
    <location>
        <begin position="294"/>
        <end position="313"/>
    </location>
</feature>
<dbReference type="PANTHER" id="PTHR15818">
    <property type="entry name" value="G PATCH AND KOW-CONTAINING"/>
    <property type="match status" value="1"/>
</dbReference>
<feature type="compositionally biased region" description="Acidic residues" evidence="3">
    <location>
        <begin position="80"/>
        <end position="89"/>
    </location>
</feature>
<dbReference type="InterPro" id="IPR045166">
    <property type="entry name" value="Spp2-like"/>
</dbReference>
<dbReference type="InterPro" id="IPR026822">
    <property type="entry name" value="Spp2/MOS2_G-patch"/>
</dbReference>
<feature type="compositionally biased region" description="Basic residues" evidence="3">
    <location>
        <begin position="252"/>
        <end position="262"/>
    </location>
</feature>
<feature type="compositionally biased region" description="Basic and acidic residues" evidence="3">
    <location>
        <begin position="131"/>
        <end position="154"/>
    </location>
</feature>
<evidence type="ECO:0000256" key="2">
    <source>
        <dbReference type="ARBA" id="ARBA00023242"/>
    </source>
</evidence>
<dbReference type="VEuPathDB" id="ToxoDB:TGP89_208990"/>
<feature type="compositionally biased region" description="Basic and acidic residues" evidence="3">
    <location>
        <begin position="394"/>
        <end position="426"/>
    </location>
</feature>
<feature type="compositionally biased region" description="Low complexity" evidence="3">
    <location>
        <begin position="162"/>
        <end position="178"/>
    </location>
</feature>
<evidence type="ECO:0000256" key="1">
    <source>
        <dbReference type="ARBA" id="ARBA00004123"/>
    </source>
</evidence>
<dbReference type="GO" id="GO:0005681">
    <property type="term" value="C:spliceosomal complex"/>
    <property type="evidence" value="ECO:0007669"/>
    <property type="project" value="TreeGrafter"/>
</dbReference>
<dbReference type="PANTHER" id="PTHR15818:SF2">
    <property type="entry name" value="G-PATCH DOMAIN AND KOW MOTIFS-CONTAINING PROTEIN"/>
    <property type="match status" value="1"/>
</dbReference>
<feature type="domain" description="Spp2/MOS2 G-patch" evidence="4">
    <location>
        <begin position="339"/>
        <end position="391"/>
    </location>
</feature>
<dbReference type="EMBL" id="AEYI02002187">
    <property type="protein sequence ID" value="KFG29293.1"/>
    <property type="molecule type" value="Genomic_DNA"/>
</dbReference>
<keyword evidence="2" id="KW-0539">Nucleus</keyword>
<comment type="subcellular location">
    <subcellularLocation>
        <location evidence="1">Nucleus</location>
    </subcellularLocation>
</comment>
<organism evidence="5 6">
    <name type="scientific">Toxoplasma gondii p89</name>
    <dbReference type="NCBI Taxonomy" id="943119"/>
    <lineage>
        <taxon>Eukaryota</taxon>
        <taxon>Sar</taxon>
        <taxon>Alveolata</taxon>
        <taxon>Apicomplexa</taxon>
        <taxon>Conoidasida</taxon>
        <taxon>Coccidia</taxon>
        <taxon>Eucoccidiorida</taxon>
        <taxon>Eimeriorina</taxon>
        <taxon>Sarcocystidae</taxon>
        <taxon>Toxoplasma</taxon>
    </lineage>
</organism>
<dbReference type="Pfam" id="PF12656">
    <property type="entry name" value="G-patch_2"/>
    <property type="match status" value="1"/>
</dbReference>
<dbReference type="Proteomes" id="UP000028828">
    <property type="component" value="Unassembled WGS sequence"/>
</dbReference>
<accession>A0A086JAX5</accession>
<feature type="region of interest" description="Disordered" evidence="3">
    <location>
        <begin position="1"/>
        <end position="64"/>
    </location>
</feature>
<name>A0A086JAX5_TOXGO</name>
<feature type="compositionally biased region" description="Low complexity" evidence="3">
    <location>
        <begin position="19"/>
        <end position="37"/>
    </location>
</feature>
<comment type="caution">
    <text evidence="5">The sequence shown here is derived from an EMBL/GenBank/DDBJ whole genome shotgun (WGS) entry which is preliminary data.</text>
</comment>
<proteinExistence type="predicted"/>
<sequence length="426" mass="45966">MAAAPQKISFSFGKKTPASSSSSSSSSRPSLSFSLSSQRGGAGPAAGGNAFQGRSDFFKEQEEKQVAIQQVLSISKDGEWETEGGEEEPPPLVIPCLNRLDRPPSASCVSSDTNEPEKQGLTNKSGGAGGARDEKKEPNYLLVSKHESDVKNESETNAELGPTPAAPSEAPLSASPKPEYGLTAPKRPPVVKSEPDDSSASSSSSPSASLDDLAAQALIAEARGEYGSGPVGTAAPILPILSRNEKLAELRRRHKERVRQAKQRASSRSSPSGVRGRGFVAFDPSSGASAPRLPWEKDANGVKEEREDPDRDQAFGATETSEKELLQEELNLLPDALSATSAEYSRIPVSEFGLAMLRGMGYDAEKKEETTKGAAPKRKRTYNRAGLGSEEEVERLWEEREQKLREEAARDKKRKMDELLRRRREG</sequence>
<evidence type="ECO:0000313" key="6">
    <source>
        <dbReference type="Proteomes" id="UP000028828"/>
    </source>
</evidence>